<reference evidence="8 10" key="2">
    <citation type="submission" date="2018-12" db="EMBL/GenBank/DDBJ databases">
        <authorList>
            <consortium name="Pathogen Informatics"/>
        </authorList>
    </citation>
    <scope>NUCLEOTIDE SEQUENCE [LARGE SCALE GENOMIC DNA]</scope>
    <source>
        <strain evidence="8 10">NCTC949</strain>
    </source>
</reference>
<dbReference type="AlphaFoldDB" id="A0A0F6QY19"/>
<gene>
    <name evidence="8" type="primary">bdbD</name>
    <name evidence="8" type="ORF">NCTC949_00598</name>
    <name evidence="7" type="ORF">UL82_00460</name>
</gene>
<protein>
    <submittedName>
        <fullName evidence="7">Protein-disulfide isomerase</fullName>
    </submittedName>
    <submittedName>
        <fullName evidence="8">Secreted protein</fullName>
    </submittedName>
</protein>
<sequence length="289" mass="30443">MWALVTVIVLLALAVGYLLGERGTDQTASGTNTATSANNAVASPTAEADTVAAMNEDDIATLAAKATPGTQFSDGTGNAQVFGPSGEITSQDDVLKVHRRSMSDPFGIGALDAPVVISEFSDFECPFCSRHQNQTHPTIMAKYVNTGLVRVEWNDLPVNGPNAVEAAKAGRAAAAQGKFHEYKAALYKASQSVNGHPHFTIDDFVGFAQQAGVPDIERFRTEATNGTYDQAVMQASQYATGIGLTGTPSFFVGDQFVSGAQPLEVFEEIIQQQLAKVANGEIEVPAANA</sequence>
<dbReference type="PANTHER" id="PTHR13887">
    <property type="entry name" value="GLUTATHIONE S-TRANSFERASE KAPPA"/>
    <property type="match status" value="1"/>
</dbReference>
<dbReference type="PROSITE" id="PS51352">
    <property type="entry name" value="THIOREDOXIN_2"/>
    <property type="match status" value="1"/>
</dbReference>
<dbReference type="Proteomes" id="UP000271380">
    <property type="component" value="Chromosome"/>
</dbReference>
<reference evidence="7 9" key="1">
    <citation type="journal article" date="2015" name="Genome Announc.">
        <title>Complete Genome Sequence of Corynebacterium kutscheri DSM 20755, a Corynebacterial Type Strain with Remarkably Low G+C Content of Chromosomal DNA.</title>
        <authorList>
            <person name="Ruckert C."/>
            <person name="Albersmeier A."/>
            <person name="Winkler A."/>
            <person name="Tauch A."/>
        </authorList>
    </citation>
    <scope>NUCLEOTIDE SEQUENCE [LARGE SCALE GENOMIC DNA]</scope>
    <source>
        <strain evidence="7 9">DSM 20755</strain>
    </source>
</reference>
<accession>A0A0F6QY19</accession>
<evidence type="ECO:0000259" key="6">
    <source>
        <dbReference type="PROSITE" id="PS51352"/>
    </source>
</evidence>
<evidence type="ECO:0000313" key="10">
    <source>
        <dbReference type="Proteomes" id="UP000271380"/>
    </source>
</evidence>
<evidence type="ECO:0000256" key="5">
    <source>
        <dbReference type="ARBA" id="ARBA00023284"/>
    </source>
</evidence>
<dbReference type="SUPFAM" id="SSF52833">
    <property type="entry name" value="Thioredoxin-like"/>
    <property type="match status" value="1"/>
</dbReference>
<dbReference type="InterPro" id="IPR012336">
    <property type="entry name" value="Thioredoxin-like_fold"/>
</dbReference>
<dbReference type="STRING" id="35755.UL82_00460"/>
<evidence type="ECO:0000256" key="3">
    <source>
        <dbReference type="ARBA" id="ARBA00023002"/>
    </source>
</evidence>
<dbReference type="EMBL" id="CP011312">
    <property type="protein sequence ID" value="AKE40332.1"/>
    <property type="molecule type" value="Genomic_DNA"/>
</dbReference>
<dbReference type="RefSeq" id="WP_046438345.1">
    <property type="nucleotide sequence ID" value="NZ_CP011312.1"/>
</dbReference>
<proteinExistence type="inferred from homology"/>
<keyword evidence="4" id="KW-1015">Disulfide bond</keyword>
<dbReference type="Gene3D" id="3.40.30.10">
    <property type="entry name" value="Glutaredoxin"/>
    <property type="match status" value="1"/>
</dbReference>
<organism evidence="7 9">
    <name type="scientific">Corynebacterium kutscheri</name>
    <dbReference type="NCBI Taxonomy" id="35755"/>
    <lineage>
        <taxon>Bacteria</taxon>
        <taxon>Bacillati</taxon>
        <taxon>Actinomycetota</taxon>
        <taxon>Actinomycetes</taxon>
        <taxon>Mycobacteriales</taxon>
        <taxon>Corynebacteriaceae</taxon>
        <taxon>Corynebacterium</taxon>
    </lineage>
</organism>
<dbReference type="HOGENOM" id="CLU_000288_47_1_11"/>
<dbReference type="GO" id="GO:0016491">
    <property type="term" value="F:oxidoreductase activity"/>
    <property type="evidence" value="ECO:0007669"/>
    <property type="project" value="UniProtKB-KW"/>
</dbReference>
<keyword evidence="3" id="KW-0560">Oxidoreductase</keyword>
<evidence type="ECO:0000313" key="9">
    <source>
        <dbReference type="Proteomes" id="UP000033457"/>
    </source>
</evidence>
<keyword evidence="2" id="KW-0732">Signal</keyword>
<dbReference type="KEGG" id="cku:UL82_00460"/>
<dbReference type="Pfam" id="PF13462">
    <property type="entry name" value="Thioredoxin_4"/>
    <property type="match status" value="1"/>
</dbReference>
<evidence type="ECO:0000256" key="2">
    <source>
        <dbReference type="ARBA" id="ARBA00022729"/>
    </source>
</evidence>
<keyword evidence="7" id="KW-0413">Isomerase</keyword>
<evidence type="ECO:0000313" key="7">
    <source>
        <dbReference type="EMBL" id="AKE40332.1"/>
    </source>
</evidence>
<dbReference type="GO" id="GO:0016853">
    <property type="term" value="F:isomerase activity"/>
    <property type="evidence" value="ECO:0007669"/>
    <property type="project" value="UniProtKB-KW"/>
</dbReference>
<keyword evidence="9" id="KW-1185">Reference proteome</keyword>
<evidence type="ECO:0000256" key="1">
    <source>
        <dbReference type="ARBA" id="ARBA00005791"/>
    </source>
</evidence>
<comment type="similarity">
    <text evidence="1">Belongs to the thioredoxin family. DsbA subfamily.</text>
</comment>
<dbReference type="InterPro" id="IPR036249">
    <property type="entry name" value="Thioredoxin-like_sf"/>
</dbReference>
<dbReference type="Proteomes" id="UP000033457">
    <property type="component" value="Chromosome"/>
</dbReference>
<dbReference type="OrthoDB" id="117402at2"/>
<name>A0A0F6QY19_9CORY</name>
<dbReference type="InterPro" id="IPR013766">
    <property type="entry name" value="Thioredoxin_domain"/>
</dbReference>
<evidence type="ECO:0000313" key="8">
    <source>
        <dbReference type="EMBL" id="VEH05418.1"/>
    </source>
</evidence>
<dbReference type="EMBL" id="LR134377">
    <property type="protein sequence ID" value="VEH05418.1"/>
    <property type="molecule type" value="Genomic_DNA"/>
</dbReference>
<keyword evidence="5" id="KW-0676">Redox-active center</keyword>
<evidence type="ECO:0000256" key="4">
    <source>
        <dbReference type="ARBA" id="ARBA00023157"/>
    </source>
</evidence>
<feature type="domain" description="Thioredoxin" evidence="6">
    <location>
        <begin position="66"/>
        <end position="275"/>
    </location>
</feature>
<dbReference type="PANTHER" id="PTHR13887:SF14">
    <property type="entry name" value="DISULFIDE BOND FORMATION PROTEIN D"/>
    <property type="match status" value="1"/>
</dbReference>